<dbReference type="SUPFAM" id="SSF81342">
    <property type="entry name" value="Transmembrane di-heme cytochromes"/>
    <property type="match status" value="1"/>
</dbReference>
<evidence type="ECO:0000256" key="4">
    <source>
        <dbReference type="ARBA" id="ARBA00016116"/>
    </source>
</evidence>
<keyword evidence="7" id="KW-0349">Heme</keyword>
<keyword evidence="6" id="KW-1003">Cell membrane</keyword>
<keyword evidence="15 19" id="KW-0472">Membrane</keyword>
<keyword evidence="8" id="KW-0679">Respiratory chain</keyword>
<evidence type="ECO:0000256" key="14">
    <source>
        <dbReference type="ARBA" id="ARBA00023004"/>
    </source>
</evidence>
<dbReference type="EMBL" id="JAGEMK010000001">
    <property type="protein sequence ID" value="MBO1750592.1"/>
    <property type="molecule type" value="Genomic_DNA"/>
</dbReference>
<evidence type="ECO:0000256" key="18">
    <source>
        <dbReference type="SAM" id="MobiDB-lite"/>
    </source>
</evidence>
<keyword evidence="12" id="KW-0249">Electron transport</keyword>
<accession>A0A939RS96</accession>
<dbReference type="GO" id="GO:0008121">
    <property type="term" value="F:quinol-cytochrome-c reductase activity"/>
    <property type="evidence" value="ECO:0007669"/>
    <property type="project" value="UniProtKB-EC"/>
</dbReference>
<comment type="subcellular location">
    <subcellularLocation>
        <location evidence="2">Cell membrane</location>
        <topology evidence="2">Multi-pass membrane protein</topology>
    </subcellularLocation>
</comment>
<dbReference type="PROSITE" id="PS51002">
    <property type="entry name" value="CYTB_NTER"/>
    <property type="match status" value="1"/>
</dbReference>
<sequence>MGASQVSTRATTGQRAAAGTADYLDQRTGVGTAVKGFARKIFPDHWSFLLGEIALYSFVILILSGFFLTMFFVPSMTLIVYEGPLAAMNGVEMSEAFASTLDLSFEVTGGLLMRQIHHWAALLFMAAIVTHMMRVFFTGAFRKPREINWVVGFVLMILGLAAGFTGYSLPDDVLSGNGLRITDGVVKSIPVVGSYMSYFIFGGEFPGEHIIPRLFTLHILLIPGLILALIGLHLFLVVLHKHTHFPGPGRTQRNVVGFPLFPVYVAKAGGFFFIVFGVLALMAGTMTINPVWNYGPYDPSPVAAGAQPDWYMLFLEGGLRLMPGATEFVIAGYTLSLNVLIPAVVIPGLLFTALAAYPFIEAFATGDKREHHLLDRPRNAPVRTGIGVAILTAFFILLLAGANDLIATHFAMSLNDITYIFRVLFFVAPVVAFWATKRLCLGLQRKDRELVLHGHETGRIVRFADGEYIEVHKPLDEYERWIRVQHEPRRPLEILPEHDERGVRRKGYHRDALRARVSRFFYEDRIEPVTPAELAAAHSHGEHDALEGRPSSDGVPAEIASGPSVDARDR</sequence>
<feature type="transmembrane region" description="Helical" evidence="19">
    <location>
        <begin position="49"/>
        <end position="73"/>
    </location>
</feature>
<keyword evidence="13 19" id="KW-1133">Transmembrane helix</keyword>
<proteinExistence type="predicted"/>
<feature type="transmembrane region" description="Helical" evidence="19">
    <location>
        <begin position="339"/>
        <end position="360"/>
    </location>
</feature>
<keyword evidence="9 19" id="KW-0812">Transmembrane</keyword>
<keyword evidence="10" id="KW-0479">Metal-binding</keyword>
<dbReference type="InterPro" id="IPR005798">
    <property type="entry name" value="Cyt_b/b6_C"/>
</dbReference>
<evidence type="ECO:0000313" key="22">
    <source>
        <dbReference type="EMBL" id="MBO1750592.1"/>
    </source>
</evidence>
<feature type="transmembrane region" description="Helical" evidence="19">
    <location>
        <begin position="116"/>
        <end position="137"/>
    </location>
</feature>
<evidence type="ECO:0000256" key="16">
    <source>
        <dbReference type="ARBA" id="ARBA00029351"/>
    </source>
</evidence>
<comment type="caution">
    <text evidence="22">The sequence shown here is derived from an EMBL/GenBank/DDBJ whole genome shotgun (WGS) entry which is preliminary data.</text>
</comment>
<feature type="region of interest" description="Disordered" evidence="18">
    <location>
        <begin position="533"/>
        <end position="570"/>
    </location>
</feature>
<dbReference type="Proteomes" id="UP000664209">
    <property type="component" value="Unassembled WGS sequence"/>
</dbReference>
<dbReference type="GO" id="GO:0016491">
    <property type="term" value="F:oxidoreductase activity"/>
    <property type="evidence" value="ECO:0007669"/>
    <property type="project" value="InterPro"/>
</dbReference>
<evidence type="ECO:0000256" key="6">
    <source>
        <dbReference type="ARBA" id="ARBA00022475"/>
    </source>
</evidence>
<keyword evidence="14" id="KW-0408">Iron</keyword>
<evidence type="ECO:0000256" key="19">
    <source>
        <dbReference type="SAM" id="Phobius"/>
    </source>
</evidence>
<evidence type="ECO:0000256" key="2">
    <source>
        <dbReference type="ARBA" id="ARBA00004651"/>
    </source>
</evidence>
<keyword evidence="11" id="KW-1278">Translocase</keyword>
<dbReference type="GO" id="GO:0046872">
    <property type="term" value="F:metal ion binding"/>
    <property type="evidence" value="ECO:0007669"/>
    <property type="project" value="UniProtKB-KW"/>
</dbReference>
<dbReference type="GO" id="GO:0022904">
    <property type="term" value="P:respiratory electron transport chain"/>
    <property type="evidence" value="ECO:0007669"/>
    <property type="project" value="InterPro"/>
</dbReference>
<dbReference type="AlphaFoldDB" id="A0A939RS96"/>
<name>A0A939RS96_9CELL</name>
<dbReference type="FunFam" id="1.20.810.10:FF:000007">
    <property type="entry name" value="Ubiquinol-cytochrome C reductase B subunit"/>
    <property type="match status" value="1"/>
</dbReference>
<dbReference type="InterPro" id="IPR016174">
    <property type="entry name" value="Di-haem_cyt_TM"/>
</dbReference>
<evidence type="ECO:0000256" key="8">
    <source>
        <dbReference type="ARBA" id="ARBA00022660"/>
    </source>
</evidence>
<feature type="transmembrane region" description="Helical" evidence="19">
    <location>
        <begin position="260"/>
        <end position="283"/>
    </location>
</feature>
<feature type="transmembrane region" description="Helical" evidence="19">
    <location>
        <begin position="380"/>
        <end position="399"/>
    </location>
</feature>
<evidence type="ECO:0000256" key="1">
    <source>
        <dbReference type="ARBA" id="ARBA00001971"/>
    </source>
</evidence>
<evidence type="ECO:0000256" key="17">
    <source>
        <dbReference type="ARBA" id="ARBA00029568"/>
    </source>
</evidence>
<evidence type="ECO:0000256" key="5">
    <source>
        <dbReference type="ARBA" id="ARBA00022448"/>
    </source>
</evidence>
<evidence type="ECO:0000256" key="10">
    <source>
        <dbReference type="ARBA" id="ARBA00022723"/>
    </source>
</evidence>
<feature type="transmembrane region" description="Helical" evidence="19">
    <location>
        <begin position="419"/>
        <end position="436"/>
    </location>
</feature>
<evidence type="ECO:0000259" key="20">
    <source>
        <dbReference type="PROSITE" id="PS51002"/>
    </source>
</evidence>
<keyword evidence="5" id="KW-0813">Transport</keyword>
<comment type="cofactor">
    <cofactor evidence="1">
        <name>heme</name>
        <dbReference type="ChEBI" id="CHEBI:30413"/>
    </cofactor>
</comment>
<evidence type="ECO:0000256" key="3">
    <source>
        <dbReference type="ARBA" id="ARBA00012951"/>
    </source>
</evidence>
<evidence type="ECO:0000256" key="7">
    <source>
        <dbReference type="ARBA" id="ARBA00022617"/>
    </source>
</evidence>
<reference evidence="22" key="1">
    <citation type="submission" date="2021-03" db="EMBL/GenBank/DDBJ databases">
        <title>Actinotalea soli sp. nov., isolated from soil.</title>
        <authorList>
            <person name="Ping W."/>
            <person name="Zhang J."/>
        </authorList>
    </citation>
    <scope>NUCLEOTIDE SEQUENCE</scope>
    <source>
        <strain evidence="22">BY-33</strain>
    </source>
</reference>
<evidence type="ECO:0000259" key="21">
    <source>
        <dbReference type="PROSITE" id="PS51003"/>
    </source>
</evidence>
<dbReference type="Gene3D" id="1.20.810.10">
    <property type="entry name" value="Cytochrome Bc1 Complex, Chain C"/>
    <property type="match status" value="1"/>
</dbReference>
<feature type="domain" description="Cytochrome b/b6 C-terminal region profile" evidence="21">
    <location>
        <begin position="247"/>
        <end position="442"/>
    </location>
</feature>
<dbReference type="GO" id="GO:0005886">
    <property type="term" value="C:plasma membrane"/>
    <property type="evidence" value="ECO:0007669"/>
    <property type="project" value="UniProtKB-SubCell"/>
</dbReference>
<feature type="transmembrane region" description="Helical" evidence="19">
    <location>
        <begin position="215"/>
        <end position="239"/>
    </location>
</feature>
<gene>
    <name evidence="22" type="ORF">J4G33_02110</name>
</gene>
<evidence type="ECO:0000256" key="15">
    <source>
        <dbReference type="ARBA" id="ARBA00023136"/>
    </source>
</evidence>
<keyword evidence="23" id="KW-1185">Reference proteome</keyword>
<evidence type="ECO:0000256" key="13">
    <source>
        <dbReference type="ARBA" id="ARBA00022989"/>
    </source>
</evidence>
<dbReference type="InterPro" id="IPR005797">
    <property type="entry name" value="Cyt_b/b6_N"/>
</dbReference>
<evidence type="ECO:0000256" key="9">
    <source>
        <dbReference type="ARBA" id="ARBA00022692"/>
    </source>
</evidence>
<dbReference type="PROSITE" id="PS51003">
    <property type="entry name" value="CYTB_CTER"/>
    <property type="match status" value="1"/>
</dbReference>
<comment type="catalytic activity">
    <reaction evidence="16">
        <text>a quinol + 2 Fe(III)-[cytochrome c](out) = a quinone + 2 Fe(II)-[cytochrome c](out) + 2 H(+)(out)</text>
        <dbReference type="Rhea" id="RHEA:11484"/>
        <dbReference type="Rhea" id="RHEA-COMP:10350"/>
        <dbReference type="Rhea" id="RHEA-COMP:14399"/>
        <dbReference type="ChEBI" id="CHEBI:15378"/>
        <dbReference type="ChEBI" id="CHEBI:24646"/>
        <dbReference type="ChEBI" id="CHEBI:29033"/>
        <dbReference type="ChEBI" id="CHEBI:29034"/>
        <dbReference type="ChEBI" id="CHEBI:132124"/>
        <dbReference type="EC" id="7.1.1.8"/>
    </reaction>
</comment>
<dbReference type="Pfam" id="PF13631">
    <property type="entry name" value="Cytochrom_B_N_2"/>
    <property type="match status" value="1"/>
</dbReference>
<dbReference type="InterPro" id="IPR027387">
    <property type="entry name" value="Cytb/b6-like_sf"/>
</dbReference>
<protein>
    <recommendedName>
        <fullName evidence="4">Cytochrome bc1 complex cytochrome b subunit</fullName>
        <ecNumber evidence="3">7.1.1.8</ecNumber>
    </recommendedName>
    <alternativeName>
        <fullName evidence="17">Cytochrome bc1 reductase complex subunit QcrB</fullName>
    </alternativeName>
</protein>
<dbReference type="PANTHER" id="PTHR19271:SF16">
    <property type="entry name" value="CYTOCHROME B"/>
    <property type="match status" value="1"/>
</dbReference>
<feature type="transmembrane region" description="Helical" evidence="19">
    <location>
        <begin position="149"/>
        <end position="169"/>
    </location>
</feature>
<dbReference type="PANTHER" id="PTHR19271">
    <property type="entry name" value="CYTOCHROME B"/>
    <property type="match status" value="1"/>
</dbReference>
<evidence type="ECO:0000256" key="12">
    <source>
        <dbReference type="ARBA" id="ARBA00022982"/>
    </source>
</evidence>
<evidence type="ECO:0000256" key="11">
    <source>
        <dbReference type="ARBA" id="ARBA00022967"/>
    </source>
</evidence>
<feature type="domain" description="Cytochrome b/b6 N-terminal region profile" evidence="20">
    <location>
        <begin position="20"/>
        <end position="246"/>
    </location>
</feature>
<organism evidence="22 23">
    <name type="scientific">Actinotalea soli</name>
    <dbReference type="NCBI Taxonomy" id="2819234"/>
    <lineage>
        <taxon>Bacteria</taxon>
        <taxon>Bacillati</taxon>
        <taxon>Actinomycetota</taxon>
        <taxon>Actinomycetes</taxon>
        <taxon>Micrococcales</taxon>
        <taxon>Cellulomonadaceae</taxon>
        <taxon>Actinotalea</taxon>
    </lineage>
</organism>
<evidence type="ECO:0000313" key="23">
    <source>
        <dbReference type="Proteomes" id="UP000664209"/>
    </source>
</evidence>
<dbReference type="EC" id="7.1.1.8" evidence="3"/>